<dbReference type="EMBL" id="JASSVS010000012">
    <property type="protein sequence ID" value="MDL0433244.1"/>
    <property type="molecule type" value="Genomic_DNA"/>
</dbReference>
<dbReference type="InterPro" id="IPR032710">
    <property type="entry name" value="NTF2-like_dom_sf"/>
</dbReference>
<evidence type="ECO:0000256" key="2">
    <source>
        <dbReference type="ARBA" id="ARBA00022797"/>
    </source>
</evidence>
<organism evidence="5 6">
    <name type="scientific">Marinobacter azerbaijanicus</name>
    <dbReference type="NCBI Taxonomy" id="3050455"/>
    <lineage>
        <taxon>Bacteria</taxon>
        <taxon>Pseudomonadati</taxon>
        <taxon>Pseudomonadota</taxon>
        <taxon>Gammaproteobacteria</taxon>
        <taxon>Pseudomonadales</taxon>
        <taxon>Marinobacteraceae</taxon>
        <taxon>Marinobacter</taxon>
    </lineage>
</organism>
<comment type="caution">
    <text evidence="5">The sequence shown here is derived from an EMBL/GenBank/DDBJ whole genome shotgun (WGS) entry which is preliminary data.</text>
</comment>
<accession>A0ABT7IJE2</accession>
<evidence type="ECO:0000313" key="6">
    <source>
        <dbReference type="Proteomes" id="UP001227964"/>
    </source>
</evidence>
<keyword evidence="6" id="KW-1185">Reference proteome</keyword>
<dbReference type="EC" id="1.14.-.-" evidence="5"/>
<reference evidence="5 6" key="1">
    <citation type="submission" date="2023-06" db="EMBL/GenBank/DDBJ databases">
        <title>Marinobacter azerbaijanicus a moderately halophilic, isolated from Urmia Lake in Azerbaijan region of Iran.</title>
        <authorList>
            <person name="Sanchez-Porro C."/>
            <person name="Aghdam E.M."/>
            <person name="Saheb S.M."/>
            <person name="Tarhriz V."/>
            <person name="Kazemi E."/>
            <person name="Ammozegar M.A."/>
            <person name="Ventosa A."/>
            <person name="Hejazi M.S."/>
        </authorList>
    </citation>
    <scope>NUCLEOTIDE SEQUENCE [LARGE SCALE GENOMIC DNA]</scope>
    <source>
        <strain evidence="5 6">TBZ242</strain>
    </source>
</reference>
<sequence>MQASTYTANQPVVENLDHERIQKFVYHESRLLDERRFEEWIELFDDDATYWVPAQIDQQSPLNQLSIFYDDKELMQTRIARLRHERIHVDDPQTRSVRMLSNLEIESAEPGAGYDLRARAVLCAIVFFQQKQYIYGGRCEYQLRDRNNALSIYCKRVNLINCDSAFHPLVVPF</sequence>
<name>A0ABT7IJE2_9GAMM</name>
<proteinExistence type="inferred from homology"/>
<keyword evidence="4 5" id="KW-0560">Oxidoreductase</keyword>
<evidence type="ECO:0000256" key="4">
    <source>
        <dbReference type="ARBA" id="ARBA00023002"/>
    </source>
</evidence>
<dbReference type="SUPFAM" id="SSF54427">
    <property type="entry name" value="NTF2-like"/>
    <property type="match status" value="1"/>
</dbReference>
<dbReference type="Proteomes" id="UP001227964">
    <property type="component" value="Unassembled WGS sequence"/>
</dbReference>
<protein>
    <submittedName>
        <fullName evidence="5">Aromatic-ring-hydroxylating dioxygenase subunit beta</fullName>
        <ecNumber evidence="5">1.14.-.-</ecNumber>
    </submittedName>
</protein>
<keyword evidence="2" id="KW-0058">Aromatic hydrocarbons catabolism</keyword>
<comment type="similarity">
    <text evidence="1">Belongs to the bacterial ring-hydroxylating dioxygenase beta subunit family.</text>
</comment>
<gene>
    <name evidence="5" type="ORF">QPM17_19060</name>
</gene>
<dbReference type="CDD" id="cd00667">
    <property type="entry name" value="ring_hydroxylating_dioxygenases_beta"/>
    <property type="match status" value="1"/>
</dbReference>
<dbReference type="Gene3D" id="3.10.450.50">
    <property type="match status" value="1"/>
</dbReference>
<dbReference type="PANTHER" id="PTHR41534:SF1">
    <property type="entry name" value="BLR3401 PROTEIN"/>
    <property type="match status" value="1"/>
</dbReference>
<evidence type="ECO:0000313" key="5">
    <source>
        <dbReference type="EMBL" id="MDL0433244.1"/>
    </source>
</evidence>
<dbReference type="RefSeq" id="WP_150995278.1">
    <property type="nucleotide sequence ID" value="NZ_JASSVS010000012.1"/>
</dbReference>
<dbReference type="Pfam" id="PF00866">
    <property type="entry name" value="Ring_hydroxyl_B"/>
    <property type="match status" value="1"/>
</dbReference>
<keyword evidence="3 5" id="KW-0223">Dioxygenase</keyword>
<dbReference type="InterPro" id="IPR000391">
    <property type="entry name" value="Rng_hydr_dOase-bsu"/>
</dbReference>
<evidence type="ECO:0000256" key="3">
    <source>
        <dbReference type="ARBA" id="ARBA00022964"/>
    </source>
</evidence>
<dbReference type="GO" id="GO:0051213">
    <property type="term" value="F:dioxygenase activity"/>
    <property type="evidence" value="ECO:0007669"/>
    <property type="project" value="UniProtKB-KW"/>
</dbReference>
<dbReference type="PANTHER" id="PTHR41534">
    <property type="entry name" value="BLR3401 PROTEIN"/>
    <property type="match status" value="1"/>
</dbReference>
<evidence type="ECO:0000256" key="1">
    <source>
        <dbReference type="ARBA" id="ARBA00009570"/>
    </source>
</evidence>